<dbReference type="PROSITE" id="PS51257">
    <property type="entry name" value="PROKAR_LIPOPROTEIN"/>
    <property type="match status" value="1"/>
</dbReference>
<evidence type="ECO:0008006" key="3">
    <source>
        <dbReference type="Google" id="ProtNLM"/>
    </source>
</evidence>
<comment type="caution">
    <text evidence="1">The sequence shown here is derived from an EMBL/GenBank/DDBJ whole genome shotgun (WGS) entry which is preliminary data.</text>
</comment>
<proteinExistence type="predicted"/>
<sequence>MWPVRFVKSAGAVVLAAGTLAGCGGSPVQAGSAAIVGDQRITIASLDRDVRDWQRQFRDNAVANALKEQSGGSADDAVRQALGTLVRIRVADQTARRAGVAVTEGRTDAVVAGFDRQSGGAAAITLANGLPVRYIRDVARFFAIRDALAARLLPPRVTSAQQVMDARQRAEGAISAVAAGMTIKINPRYGSFDRAHGMIGPVTTRLSGTERGLG</sequence>
<keyword evidence="2" id="KW-1185">Reference proteome</keyword>
<accession>A0A2P4UQ09</accession>
<dbReference type="Proteomes" id="UP000242367">
    <property type="component" value="Unassembled WGS sequence"/>
</dbReference>
<dbReference type="AlphaFoldDB" id="A0A2P4UQ09"/>
<evidence type="ECO:0000313" key="1">
    <source>
        <dbReference type="EMBL" id="POM27141.1"/>
    </source>
</evidence>
<protein>
    <recommendedName>
        <fullName evidence="3">SurA N-terminal domain-containing protein</fullName>
    </recommendedName>
</protein>
<dbReference type="EMBL" id="MTBP01000001">
    <property type="protein sequence ID" value="POM27141.1"/>
    <property type="molecule type" value="Genomic_DNA"/>
</dbReference>
<evidence type="ECO:0000313" key="2">
    <source>
        <dbReference type="Proteomes" id="UP000242367"/>
    </source>
</evidence>
<reference evidence="1 2" key="1">
    <citation type="journal article" date="2017" name="Chemistry">
        <title>Isolation, Biosynthesis and Chemical Modifications of Rubterolones A-F: Rare Tropolone Alkaloids from Actinomadura sp. 5-2.</title>
        <authorList>
            <person name="Guo H."/>
            <person name="Benndorf R."/>
            <person name="Leichnitz D."/>
            <person name="Klassen J.L."/>
            <person name="Vollmers J."/>
            <person name="Gorls H."/>
            <person name="Steinacker M."/>
            <person name="Weigel C."/>
            <person name="Dahse H.M."/>
            <person name="Kaster A.K."/>
            <person name="de Beer Z.W."/>
            <person name="Poulsen M."/>
            <person name="Beemelmanns C."/>
        </authorList>
    </citation>
    <scope>NUCLEOTIDE SEQUENCE [LARGE SCALE GENOMIC DNA]</scope>
    <source>
        <strain evidence="1 2">5-2</strain>
    </source>
</reference>
<organism evidence="1 2">
    <name type="scientific">Actinomadura rubteroloni</name>
    <dbReference type="NCBI Taxonomy" id="1926885"/>
    <lineage>
        <taxon>Bacteria</taxon>
        <taxon>Bacillati</taxon>
        <taxon>Actinomycetota</taxon>
        <taxon>Actinomycetes</taxon>
        <taxon>Streptosporangiales</taxon>
        <taxon>Thermomonosporaceae</taxon>
        <taxon>Actinomadura</taxon>
    </lineage>
</organism>
<dbReference type="InterPro" id="IPR027304">
    <property type="entry name" value="Trigger_fact/SurA_dom_sf"/>
</dbReference>
<name>A0A2P4UQ09_9ACTN</name>
<dbReference type="Pfam" id="PF13624">
    <property type="entry name" value="SurA_N_3"/>
    <property type="match status" value="1"/>
</dbReference>
<dbReference type="SUPFAM" id="SSF109998">
    <property type="entry name" value="Triger factor/SurA peptide-binding domain-like"/>
    <property type="match status" value="1"/>
</dbReference>
<gene>
    <name evidence="1" type="ORF">BTM25_15510</name>
</gene>